<dbReference type="InParanoid" id="A0A0D1DX56"/>
<protein>
    <submittedName>
        <fullName evidence="2">Uncharacterized protein</fullName>
    </submittedName>
</protein>
<gene>
    <name evidence="2" type="ORF">UMAG_03751</name>
</gene>
<sequence>MSSFSKLKACLVSLLCIVVALIPATTSTAHGKQVSEQLQASTSSSHIVPQTNLRSPASISDFSLVSFDDIIQGRFVPLPVSQTHLKDVIEGEQDPYTLLFSDQSKAEAEGAPIIELTHPRSFRSLNALMHRYRHVHIYRHISGPDDGFFESKIVLMRRQPLPGGISIAPGSRVIGLDERISEIEHIRRRYGLEVAWARFHKLFTSLEGIDQAQVAIRTWADIISSPFVPVDQGGSGIRYYLDFYRMGKFLSLDGRHILGIRINLQGVADHYEQAINEVMPHL</sequence>
<dbReference type="VEuPathDB" id="FungiDB:UMAG_03751"/>
<dbReference type="STRING" id="237631.A0A0D1DX56"/>
<evidence type="ECO:0000256" key="1">
    <source>
        <dbReference type="SAM" id="SignalP"/>
    </source>
</evidence>
<dbReference type="AlphaFoldDB" id="A0A0D1DX56"/>
<proteinExistence type="predicted"/>
<dbReference type="GeneID" id="23564119"/>
<dbReference type="EMBL" id="CM003149">
    <property type="protein sequence ID" value="KIS68171.1"/>
    <property type="molecule type" value="Genomic_DNA"/>
</dbReference>
<keyword evidence="3" id="KW-1185">Reference proteome</keyword>
<name>A0A0D1DX56_MYCMD</name>
<dbReference type="KEGG" id="uma:UMAG_03751"/>
<dbReference type="OrthoDB" id="2554088at2759"/>
<accession>A0A0D1DX56</accession>
<organism evidence="2 3">
    <name type="scientific">Mycosarcoma maydis</name>
    <name type="common">Corn smut fungus</name>
    <name type="synonym">Ustilago maydis</name>
    <dbReference type="NCBI Taxonomy" id="5270"/>
    <lineage>
        <taxon>Eukaryota</taxon>
        <taxon>Fungi</taxon>
        <taxon>Dikarya</taxon>
        <taxon>Basidiomycota</taxon>
        <taxon>Ustilaginomycotina</taxon>
        <taxon>Ustilaginomycetes</taxon>
        <taxon>Ustilaginales</taxon>
        <taxon>Ustilaginaceae</taxon>
        <taxon>Mycosarcoma</taxon>
    </lineage>
</organism>
<reference evidence="2 3" key="1">
    <citation type="journal article" date="2006" name="Nature">
        <title>Insights from the genome of the biotrophic fungal plant pathogen Ustilago maydis.</title>
        <authorList>
            <person name="Kamper J."/>
            <person name="Kahmann R."/>
            <person name="Bolker M."/>
            <person name="Ma L.J."/>
            <person name="Brefort T."/>
            <person name="Saville B.J."/>
            <person name="Banuett F."/>
            <person name="Kronstad J.W."/>
            <person name="Gold S.E."/>
            <person name="Muller O."/>
            <person name="Perlin M.H."/>
            <person name="Wosten H.A."/>
            <person name="de Vries R."/>
            <person name="Ruiz-Herrera J."/>
            <person name="Reynaga-Pena C.G."/>
            <person name="Snetselaar K."/>
            <person name="McCann M."/>
            <person name="Perez-Martin J."/>
            <person name="Feldbrugge M."/>
            <person name="Basse C.W."/>
            <person name="Steinberg G."/>
            <person name="Ibeas J.I."/>
            <person name="Holloman W."/>
            <person name="Guzman P."/>
            <person name="Farman M."/>
            <person name="Stajich J.E."/>
            <person name="Sentandreu R."/>
            <person name="Gonzalez-Prieto J.M."/>
            <person name="Kennell J.C."/>
            <person name="Molina L."/>
            <person name="Schirawski J."/>
            <person name="Mendoza-Mendoza A."/>
            <person name="Greilinger D."/>
            <person name="Munch K."/>
            <person name="Rossel N."/>
            <person name="Scherer M."/>
            <person name="Vranes M."/>
            <person name="Ladendorf O."/>
            <person name="Vincon V."/>
            <person name="Fuchs U."/>
            <person name="Sandrock B."/>
            <person name="Meng S."/>
            <person name="Ho E.C."/>
            <person name="Cahill M.J."/>
            <person name="Boyce K.J."/>
            <person name="Klose J."/>
            <person name="Klosterman S.J."/>
            <person name="Deelstra H.J."/>
            <person name="Ortiz-Castellanos L."/>
            <person name="Li W."/>
            <person name="Sanchez-Alonso P."/>
            <person name="Schreier P.H."/>
            <person name="Hauser-Hahn I."/>
            <person name="Vaupel M."/>
            <person name="Koopmann E."/>
            <person name="Friedrich G."/>
            <person name="Voss H."/>
            <person name="Schluter T."/>
            <person name="Margolis J."/>
            <person name="Platt D."/>
            <person name="Swimmer C."/>
            <person name="Gnirke A."/>
            <person name="Chen F."/>
            <person name="Vysotskaia V."/>
            <person name="Mannhaupt G."/>
            <person name="Guldener U."/>
            <person name="Munsterkotter M."/>
            <person name="Haase D."/>
            <person name="Oesterheld M."/>
            <person name="Mewes H.W."/>
            <person name="Mauceli E.W."/>
            <person name="DeCaprio D."/>
            <person name="Wade C.M."/>
            <person name="Butler J."/>
            <person name="Young S."/>
            <person name="Jaffe D.B."/>
            <person name="Calvo S."/>
            <person name="Nusbaum C."/>
            <person name="Galagan J."/>
            <person name="Birren B.W."/>
        </authorList>
    </citation>
    <scope>NUCLEOTIDE SEQUENCE [LARGE SCALE GENOMIC DNA]</scope>
    <source>
        <strain evidence="3">DSM 14603 / FGSC 9021 / UM521</strain>
    </source>
</reference>
<dbReference type="RefSeq" id="XP_011390204.1">
    <property type="nucleotide sequence ID" value="XM_011391902.1"/>
</dbReference>
<dbReference type="Proteomes" id="UP000000561">
    <property type="component" value="Chromosome 10"/>
</dbReference>
<evidence type="ECO:0000313" key="3">
    <source>
        <dbReference type="Proteomes" id="UP000000561"/>
    </source>
</evidence>
<evidence type="ECO:0000313" key="2">
    <source>
        <dbReference type="EMBL" id="KIS68171.1"/>
    </source>
</evidence>
<feature type="signal peptide" evidence="1">
    <location>
        <begin position="1"/>
        <end position="31"/>
    </location>
</feature>
<feature type="chain" id="PRO_5002245048" evidence="1">
    <location>
        <begin position="32"/>
        <end position="282"/>
    </location>
</feature>
<keyword evidence="1" id="KW-0732">Signal</keyword>